<keyword evidence="3" id="KW-0238">DNA-binding</keyword>
<dbReference type="PANTHER" id="PTHR30461">
    <property type="entry name" value="DNA-INVERTASE FROM LAMBDOID PROPHAGE"/>
    <property type="match status" value="1"/>
</dbReference>
<sequence length="211" mass="23413">MNGHLGQTVGYVRVSTTDQNPARQLEAIGTVDRLFAEKISARTTDRPQLQAMLAYVRSGDLVRVKSPDRLARSTTDLLTLVNQLKDKDVQIQFIDQPALNTDSPQGQFMLTILGAVAQLERATIKERQAEGIALAKARGVYDRTPKLSPDQIEQARRRITDGVTKAKVARDLGVSRQTLYTALAGQGRYHRPRPHRRVPLTPTADPKSQHA</sequence>
<name>K7SK70_ACIA4</name>
<dbReference type="CDD" id="cd03768">
    <property type="entry name" value="SR_ResInv"/>
    <property type="match status" value="1"/>
</dbReference>
<keyword evidence="4" id="KW-0233">DNA recombination</keyword>
<feature type="compositionally biased region" description="Basic residues" evidence="7">
    <location>
        <begin position="188"/>
        <end position="198"/>
    </location>
</feature>
<evidence type="ECO:0000313" key="10">
    <source>
        <dbReference type="Proteomes" id="UP000000214"/>
    </source>
</evidence>
<dbReference type="RefSeq" id="WP_015070589.1">
    <property type="nucleotide sequence ID" value="NC_019395.1"/>
</dbReference>
<dbReference type="Pfam" id="PF00239">
    <property type="entry name" value="Resolvase"/>
    <property type="match status" value="1"/>
</dbReference>
<dbReference type="InterPro" id="IPR050639">
    <property type="entry name" value="SSR_resolvase"/>
</dbReference>
<evidence type="ECO:0000256" key="5">
    <source>
        <dbReference type="PIRSR" id="PIRSR606118-50"/>
    </source>
</evidence>
<feature type="domain" description="Resolvase/invertase-type recombinase catalytic" evidence="8">
    <location>
        <begin position="7"/>
        <end position="139"/>
    </location>
</feature>
<dbReference type="PANTHER" id="PTHR30461:SF26">
    <property type="entry name" value="RESOLVASE HOMOLOG YNEB"/>
    <property type="match status" value="1"/>
</dbReference>
<evidence type="ECO:0000256" key="3">
    <source>
        <dbReference type="ARBA" id="ARBA00023125"/>
    </source>
</evidence>
<protein>
    <submittedName>
        <fullName evidence="9">Resolvase</fullName>
    </submittedName>
</protein>
<gene>
    <name evidence="9" type="ordered locus">PACID_18850</name>
</gene>
<dbReference type="InterPro" id="IPR006120">
    <property type="entry name" value="Resolvase_HTH_dom"/>
</dbReference>
<dbReference type="CDD" id="cd00569">
    <property type="entry name" value="HTH_Hin_like"/>
    <property type="match status" value="1"/>
</dbReference>
<proteinExistence type="inferred from homology"/>
<dbReference type="Proteomes" id="UP000000214">
    <property type="component" value="Chromosome"/>
</dbReference>
<dbReference type="AlphaFoldDB" id="K7SK70"/>
<dbReference type="InterPro" id="IPR006118">
    <property type="entry name" value="Recombinase_CS"/>
</dbReference>
<dbReference type="InterPro" id="IPR006119">
    <property type="entry name" value="Resolv_N"/>
</dbReference>
<evidence type="ECO:0000256" key="6">
    <source>
        <dbReference type="PROSITE-ProRule" id="PRU10137"/>
    </source>
</evidence>
<dbReference type="SMART" id="SM00857">
    <property type="entry name" value="Resolvase"/>
    <property type="match status" value="1"/>
</dbReference>
<dbReference type="Gene3D" id="3.40.50.1390">
    <property type="entry name" value="Resolvase, N-terminal catalytic domain"/>
    <property type="match status" value="1"/>
</dbReference>
<evidence type="ECO:0000256" key="7">
    <source>
        <dbReference type="SAM" id="MobiDB-lite"/>
    </source>
</evidence>
<evidence type="ECO:0000256" key="1">
    <source>
        <dbReference type="ARBA" id="ARBA00009913"/>
    </source>
</evidence>
<evidence type="ECO:0000256" key="4">
    <source>
        <dbReference type="ARBA" id="ARBA00023172"/>
    </source>
</evidence>
<keyword evidence="2" id="KW-0229">DNA integration</keyword>
<feature type="region of interest" description="Disordered" evidence="7">
    <location>
        <begin position="183"/>
        <end position="211"/>
    </location>
</feature>
<dbReference type="Gene3D" id="1.10.10.60">
    <property type="entry name" value="Homeodomain-like"/>
    <property type="match status" value="1"/>
</dbReference>
<dbReference type="GO" id="GO:0003677">
    <property type="term" value="F:DNA binding"/>
    <property type="evidence" value="ECO:0007669"/>
    <property type="project" value="UniProtKB-KW"/>
</dbReference>
<dbReference type="SUPFAM" id="SSF46689">
    <property type="entry name" value="Homeodomain-like"/>
    <property type="match status" value="1"/>
</dbReference>
<feature type="active site" description="O-(5'-phospho-DNA)-serine intermediate" evidence="5 6">
    <location>
        <position position="15"/>
    </location>
</feature>
<reference evidence="9 10" key="1">
    <citation type="journal article" date="2012" name="BMC Genomics">
        <title>The genome sequence of Propionibacterium acidipropionici provides insights into its biotechnological and industrial potential.</title>
        <authorList>
            <person name="Parizzi L.P."/>
            <person name="Grassi M.C."/>
            <person name="Llerena L.A."/>
            <person name="Carazzolle M.F."/>
            <person name="Queiroz V.L."/>
            <person name="Lunardi I."/>
            <person name="Zeidler A.F."/>
            <person name="Teixeira P.J."/>
            <person name="Mieczkowski P."/>
            <person name="Rincones J."/>
            <person name="Pereira G.A."/>
        </authorList>
    </citation>
    <scope>NUCLEOTIDE SEQUENCE [LARGE SCALE GENOMIC DNA]</scope>
    <source>
        <strain evidence="10">ATCC 4875 / DSM 20272 / JCM 6432 / NBRC 12425 / NCIMB 8070</strain>
    </source>
</reference>
<dbReference type="PROSITE" id="PS51736">
    <property type="entry name" value="RECOMBINASES_3"/>
    <property type="match status" value="1"/>
</dbReference>
<dbReference type="PROSITE" id="PS00397">
    <property type="entry name" value="RECOMBINASES_1"/>
    <property type="match status" value="1"/>
</dbReference>
<evidence type="ECO:0000256" key="2">
    <source>
        <dbReference type="ARBA" id="ARBA00022908"/>
    </source>
</evidence>
<dbReference type="PATRIC" id="fig|1171373.8.peg.1863"/>
<dbReference type="GO" id="GO:0000150">
    <property type="term" value="F:DNA strand exchange activity"/>
    <property type="evidence" value="ECO:0007669"/>
    <property type="project" value="InterPro"/>
</dbReference>
<comment type="similarity">
    <text evidence="1">Belongs to the site-specific recombinase resolvase family.</text>
</comment>
<dbReference type="SUPFAM" id="SSF53041">
    <property type="entry name" value="Resolvase-like"/>
    <property type="match status" value="1"/>
</dbReference>
<dbReference type="Pfam" id="PF02796">
    <property type="entry name" value="HTH_7"/>
    <property type="match status" value="1"/>
</dbReference>
<evidence type="ECO:0000259" key="8">
    <source>
        <dbReference type="PROSITE" id="PS51736"/>
    </source>
</evidence>
<evidence type="ECO:0000313" key="9">
    <source>
        <dbReference type="EMBL" id="AFV89685.1"/>
    </source>
</evidence>
<organism evidence="9 10">
    <name type="scientific">Acidipropionibacterium acidipropionici (strain ATCC 4875 / DSM 20272 / JCM 6432 / NBRC 12425 / NCIMB 8070 / 4)</name>
    <name type="common">Propionibacterium acidipropionici</name>
    <dbReference type="NCBI Taxonomy" id="1171373"/>
    <lineage>
        <taxon>Bacteria</taxon>
        <taxon>Bacillati</taxon>
        <taxon>Actinomycetota</taxon>
        <taxon>Actinomycetes</taxon>
        <taxon>Propionibacteriales</taxon>
        <taxon>Propionibacteriaceae</taxon>
        <taxon>Acidipropionibacterium</taxon>
    </lineage>
</organism>
<accession>K7SK70</accession>
<dbReference type="HOGENOM" id="CLU_010686_8_3_11"/>
<dbReference type="InterPro" id="IPR009057">
    <property type="entry name" value="Homeodomain-like_sf"/>
</dbReference>
<dbReference type="STRING" id="1171373.PACID_18850"/>
<dbReference type="EMBL" id="CP003493">
    <property type="protein sequence ID" value="AFV89685.1"/>
    <property type="molecule type" value="Genomic_DNA"/>
</dbReference>
<dbReference type="KEGG" id="pbo:PACID_18850"/>
<dbReference type="InterPro" id="IPR036162">
    <property type="entry name" value="Resolvase-like_N_sf"/>
</dbReference>
<dbReference type="eggNOG" id="COG1961">
    <property type="taxonomic scope" value="Bacteria"/>
</dbReference>
<dbReference type="GO" id="GO:0015074">
    <property type="term" value="P:DNA integration"/>
    <property type="evidence" value="ECO:0007669"/>
    <property type="project" value="UniProtKB-KW"/>
</dbReference>